<dbReference type="InterPro" id="IPR036390">
    <property type="entry name" value="WH_DNA-bd_sf"/>
</dbReference>
<dbReference type="GO" id="GO:0000976">
    <property type="term" value="F:transcription cis-regulatory region binding"/>
    <property type="evidence" value="ECO:0007669"/>
    <property type="project" value="TreeGrafter"/>
</dbReference>
<comment type="caution">
    <text evidence="6">The sequence shown here is derived from an EMBL/GenBank/DDBJ whole genome shotgun (WGS) entry which is preliminary data.</text>
</comment>
<evidence type="ECO:0000259" key="5">
    <source>
        <dbReference type="PROSITE" id="PS50931"/>
    </source>
</evidence>
<dbReference type="PANTHER" id="PTHR30126:SF39">
    <property type="entry name" value="HTH-TYPE TRANSCRIPTIONAL REGULATOR CYSL"/>
    <property type="match status" value="1"/>
</dbReference>
<dbReference type="PANTHER" id="PTHR30126">
    <property type="entry name" value="HTH-TYPE TRANSCRIPTIONAL REGULATOR"/>
    <property type="match status" value="1"/>
</dbReference>
<dbReference type="PRINTS" id="PR00039">
    <property type="entry name" value="HTHLYSR"/>
</dbReference>
<evidence type="ECO:0000256" key="1">
    <source>
        <dbReference type="ARBA" id="ARBA00009437"/>
    </source>
</evidence>
<organism evidence="6 7">
    <name type="scientific">Spongiactinospora rosea</name>
    <dbReference type="NCBI Taxonomy" id="2248750"/>
    <lineage>
        <taxon>Bacteria</taxon>
        <taxon>Bacillati</taxon>
        <taxon>Actinomycetota</taxon>
        <taxon>Actinomycetes</taxon>
        <taxon>Streptosporangiales</taxon>
        <taxon>Streptosporangiaceae</taxon>
        <taxon>Spongiactinospora</taxon>
    </lineage>
</organism>
<keyword evidence="3" id="KW-0238">DNA-binding</keyword>
<gene>
    <name evidence="6" type="ORF">DP939_09210</name>
</gene>
<name>A0A366M343_9ACTN</name>
<accession>A0A366M343</accession>
<dbReference type="InterPro" id="IPR005119">
    <property type="entry name" value="LysR_subst-bd"/>
</dbReference>
<evidence type="ECO:0000313" key="7">
    <source>
        <dbReference type="Proteomes" id="UP000253303"/>
    </source>
</evidence>
<reference evidence="6 7" key="1">
    <citation type="submission" date="2018-06" db="EMBL/GenBank/DDBJ databases">
        <title>Sphaerisporangium craniellae sp. nov., isolated from a marine sponge in the South China Sea.</title>
        <authorList>
            <person name="Li L."/>
        </authorList>
    </citation>
    <scope>NUCLEOTIDE SEQUENCE [LARGE SCALE GENOMIC DNA]</scope>
    <source>
        <strain evidence="6 7">LHW63015</strain>
    </source>
</reference>
<dbReference type="Gene3D" id="1.10.10.10">
    <property type="entry name" value="Winged helix-like DNA-binding domain superfamily/Winged helix DNA-binding domain"/>
    <property type="match status" value="1"/>
</dbReference>
<dbReference type="AlphaFoldDB" id="A0A366M343"/>
<dbReference type="SUPFAM" id="SSF46785">
    <property type="entry name" value="Winged helix' DNA-binding domain"/>
    <property type="match status" value="1"/>
</dbReference>
<dbReference type="InterPro" id="IPR036388">
    <property type="entry name" value="WH-like_DNA-bd_sf"/>
</dbReference>
<evidence type="ECO:0000256" key="3">
    <source>
        <dbReference type="ARBA" id="ARBA00023125"/>
    </source>
</evidence>
<dbReference type="EMBL" id="QMEY01000003">
    <property type="protein sequence ID" value="RBQ20004.1"/>
    <property type="molecule type" value="Genomic_DNA"/>
</dbReference>
<keyword evidence="4" id="KW-0804">Transcription</keyword>
<keyword evidence="7" id="KW-1185">Reference proteome</keyword>
<keyword evidence="2" id="KW-0805">Transcription regulation</keyword>
<dbReference type="Proteomes" id="UP000253303">
    <property type="component" value="Unassembled WGS sequence"/>
</dbReference>
<feature type="domain" description="HTH lysR-type" evidence="5">
    <location>
        <begin position="1"/>
        <end position="58"/>
    </location>
</feature>
<evidence type="ECO:0000256" key="4">
    <source>
        <dbReference type="ARBA" id="ARBA00023163"/>
    </source>
</evidence>
<proteinExistence type="inferred from homology"/>
<dbReference type="GO" id="GO:0003700">
    <property type="term" value="F:DNA-binding transcription factor activity"/>
    <property type="evidence" value="ECO:0007669"/>
    <property type="project" value="InterPro"/>
</dbReference>
<evidence type="ECO:0000256" key="2">
    <source>
        <dbReference type="ARBA" id="ARBA00023015"/>
    </source>
</evidence>
<dbReference type="Pfam" id="PF00126">
    <property type="entry name" value="HTH_1"/>
    <property type="match status" value="1"/>
</dbReference>
<dbReference type="CDD" id="cd05466">
    <property type="entry name" value="PBP2_LTTR_substrate"/>
    <property type="match status" value="1"/>
</dbReference>
<comment type="similarity">
    <text evidence="1">Belongs to the LysR transcriptional regulatory family.</text>
</comment>
<sequence>MELTLLRSFLAVYRTGSFTKAAGLLAISQPTVTCQIRNLEKEIGQLLFLRTSRGAIPTEAAEELAEETGAHIDALEAAVLRRQDPLDLTERTLSLAGPADLLSTLVLPALAGLIHDGLRLRVGFGPTGDLLDDLSAGQHDLVVATTQPRRHGIVETPLMEEEFVLVGSAEQADRVPPEQVASDGPAALKGIPIIAYADTLPIVRRYWQDVFAEQPSCGAQVVVPDLRAVLATVKAGGGISVVPSYLCAGELSRGEIRPLHEPDARPLNTLYLATRTGARANVVLSAVHSHLLAKAGSWSATSAGTHADSPER</sequence>
<evidence type="ECO:0000313" key="6">
    <source>
        <dbReference type="EMBL" id="RBQ20004.1"/>
    </source>
</evidence>
<dbReference type="Gene3D" id="3.40.190.10">
    <property type="entry name" value="Periplasmic binding protein-like II"/>
    <property type="match status" value="2"/>
</dbReference>
<dbReference type="Pfam" id="PF03466">
    <property type="entry name" value="LysR_substrate"/>
    <property type="match status" value="1"/>
</dbReference>
<dbReference type="OrthoDB" id="8417889at2"/>
<dbReference type="RefSeq" id="WP_113980209.1">
    <property type="nucleotide sequence ID" value="NZ_QMEY01000003.1"/>
</dbReference>
<protein>
    <submittedName>
        <fullName evidence="6">LysR family transcriptional regulator</fullName>
    </submittedName>
</protein>
<dbReference type="PROSITE" id="PS50931">
    <property type="entry name" value="HTH_LYSR"/>
    <property type="match status" value="1"/>
</dbReference>
<dbReference type="InterPro" id="IPR000847">
    <property type="entry name" value="LysR_HTH_N"/>
</dbReference>
<dbReference type="SUPFAM" id="SSF53850">
    <property type="entry name" value="Periplasmic binding protein-like II"/>
    <property type="match status" value="1"/>
</dbReference>